<reference evidence="1" key="1">
    <citation type="journal article" date="2010" name="FEMS Microbiol. Lett.">
        <title>Soluble and particulate methane monooxygenase gene clusters of the type I methanotroph Methylovulum miyakonense HT12.</title>
        <authorList>
            <person name="Iguchi H."/>
            <person name="Yurimoto H."/>
            <person name="Sakai Y."/>
        </authorList>
    </citation>
    <scope>NUCLEOTIDE SEQUENCE</scope>
    <source>
        <strain evidence="1">HT12</strain>
    </source>
</reference>
<dbReference type="AlphaFoldDB" id="E1CBW8"/>
<evidence type="ECO:0000313" key="1">
    <source>
        <dbReference type="EMBL" id="BAJ17639.1"/>
    </source>
</evidence>
<sequence>MYAIPNGLGELSVKNPISCKFEKQLALENNLQSSSWYFWRQPQRTETLDDLSGQGEIWEKNKAGQLFYTRLFYKERVALEFVPGDLAAIGNVASWQQLSSLIEPSTLGRELSLQGKDSLGDIVVEHYSGSIRGVPMEVDWLPSLQLPLRMVKKASEGQTSLTLLECAKEPKWPIKPINKGELDSFRHLDYTDLGDMEDDLMVKHLEQVMGTPHHKH</sequence>
<name>E1CBW8_9GAMM</name>
<organism evidence="1">
    <name type="scientific">Methylovulum miyakonense</name>
    <dbReference type="NCBI Taxonomy" id="645578"/>
    <lineage>
        <taxon>Bacteria</taxon>
        <taxon>Pseudomonadati</taxon>
        <taxon>Pseudomonadota</taxon>
        <taxon>Gammaproteobacteria</taxon>
        <taxon>Methylococcales</taxon>
        <taxon>Methylococcaceae</taxon>
        <taxon>Methylovulum</taxon>
    </lineage>
</organism>
<dbReference type="EMBL" id="AB501288">
    <property type="protein sequence ID" value="BAJ17639.1"/>
    <property type="molecule type" value="Genomic_DNA"/>
</dbReference>
<protein>
    <submittedName>
        <fullName evidence="1">Uncharacterized protein</fullName>
    </submittedName>
</protein>
<accession>E1CBW8</accession>
<proteinExistence type="predicted"/>